<feature type="compositionally biased region" description="Basic residues" evidence="1">
    <location>
        <begin position="310"/>
        <end position="327"/>
    </location>
</feature>
<evidence type="ECO:0000313" key="2">
    <source>
        <dbReference type="EMBL" id="KAI1611891.1"/>
    </source>
</evidence>
<proteinExistence type="predicted"/>
<evidence type="ECO:0000313" key="3">
    <source>
        <dbReference type="Proteomes" id="UP001203852"/>
    </source>
</evidence>
<sequence length="450" mass="48860">MSNTPNKSIYGDDVPQRDPQPTFNRALRNGNTVSIGPSMGCPSHDELRSQNPPLDPKLQYYATVVKVRRWLQDLPPQVEMLCPCRLPATAMPPWQIGTPTTYRPATQMPVTYSPGTVVHPVGVASQVSHPGNATFPQYFSAGYQSQAPWEMPHSGCMAQPMPRQPPPPPWGTAYVSMMPQRSSLPLPPESGYTMVLEASSIPGLPLSHQQPPPSPGFVGAPVASDWAAFPTTPPPCKGPPPLASPTRSFPSLFPQLAPRPTSSMPEPDMEILQATPDNEAVVEAVEEIRRTDIRPTTIEYALDRPIRPGKIVRQRRKTASQAGKHKGGKEDGEADHAGRKKASRRRPTAETQHVDAVPELPSVQDAVGFKELAVAEVVTRAQAPADARKVTGGEEKVAVVEETVGVPEVAVAQEAARDEEVSGAFLDEDLLATLLLRYNQDETVVDHRLL</sequence>
<name>A0AAN6DSS8_9EURO</name>
<accession>A0AAN6DSS8</accession>
<feature type="region of interest" description="Disordered" evidence="1">
    <location>
        <begin position="305"/>
        <end position="359"/>
    </location>
</feature>
<organism evidence="2 3">
    <name type="scientific">Exophiala viscosa</name>
    <dbReference type="NCBI Taxonomy" id="2486360"/>
    <lineage>
        <taxon>Eukaryota</taxon>
        <taxon>Fungi</taxon>
        <taxon>Dikarya</taxon>
        <taxon>Ascomycota</taxon>
        <taxon>Pezizomycotina</taxon>
        <taxon>Eurotiomycetes</taxon>
        <taxon>Chaetothyriomycetidae</taxon>
        <taxon>Chaetothyriales</taxon>
        <taxon>Herpotrichiellaceae</taxon>
        <taxon>Exophiala</taxon>
    </lineage>
</organism>
<gene>
    <name evidence="2" type="ORF">EDD36DRAFT_465742</name>
</gene>
<dbReference type="AlphaFoldDB" id="A0AAN6DSS8"/>
<feature type="compositionally biased region" description="Basic and acidic residues" evidence="1">
    <location>
        <begin position="328"/>
        <end position="337"/>
    </location>
</feature>
<feature type="region of interest" description="Disordered" evidence="1">
    <location>
        <begin position="1"/>
        <end position="23"/>
    </location>
</feature>
<reference evidence="2" key="1">
    <citation type="journal article" date="2022" name="bioRxiv">
        <title>Deciphering the potential niche of two novel black yeast fungi from a biological soil crust based on their genomes, phenotypes, and melanin regulation.</title>
        <authorList>
            <consortium name="DOE Joint Genome Institute"/>
            <person name="Carr E.C."/>
            <person name="Barton Q."/>
            <person name="Grambo S."/>
            <person name="Sullivan M."/>
            <person name="Renfro C.M."/>
            <person name="Kuo A."/>
            <person name="Pangilinan J."/>
            <person name="Lipzen A."/>
            <person name="Keymanesh K."/>
            <person name="Savage E."/>
            <person name="Barry K."/>
            <person name="Grigoriev I.V."/>
            <person name="Riekhof W.R."/>
            <person name="Harris S.S."/>
        </authorList>
    </citation>
    <scope>NUCLEOTIDE SEQUENCE</scope>
    <source>
        <strain evidence="2">JF 03-4F</strain>
    </source>
</reference>
<protein>
    <submittedName>
        <fullName evidence="2">Uncharacterized protein</fullName>
    </submittedName>
</protein>
<dbReference type="EMBL" id="MU404355">
    <property type="protein sequence ID" value="KAI1611891.1"/>
    <property type="molecule type" value="Genomic_DNA"/>
</dbReference>
<evidence type="ECO:0000256" key="1">
    <source>
        <dbReference type="SAM" id="MobiDB-lite"/>
    </source>
</evidence>
<comment type="caution">
    <text evidence="2">The sequence shown here is derived from an EMBL/GenBank/DDBJ whole genome shotgun (WGS) entry which is preliminary data.</text>
</comment>
<dbReference type="Proteomes" id="UP001203852">
    <property type="component" value="Unassembled WGS sequence"/>
</dbReference>
<keyword evidence="3" id="KW-1185">Reference proteome</keyword>
<feature type="region of interest" description="Disordered" evidence="1">
    <location>
        <begin position="36"/>
        <end position="55"/>
    </location>
</feature>